<dbReference type="SUPFAM" id="SSF56281">
    <property type="entry name" value="Metallo-hydrolase/oxidoreductase"/>
    <property type="match status" value="1"/>
</dbReference>
<reference evidence="2 3" key="1">
    <citation type="journal article" date="2010" name="Stand. Genomic Sci.">
        <title>Complete genome sequence of Coraliomargarita akajimensis type strain (04OKA010-24).</title>
        <authorList>
            <person name="Mavromatis K."/>
            <person name="Abt B."/>
            <person name="Brambilla E."/>
            <person name="Lapidus A."/>
            <person name="Copeland A."/>
            <person name="Deshpande S."/>
            <person name="Nolan M."/>
            <person name="Lucas S."/>
            <person name="Tice H."/>
            <person name="Cheng J.F."/>
            <person name="Han C."/>
            <person name="Detter J.C."/>
            <person name="Woyke T."/>
            <person name="Goodwin L."/>
            <person name="Pitluck S."/>
            <person name="Held B."/>
            <person name="Brettin T."/>
            <person name="Tapia R."/>
            <person name="Ivanova N."/>
            <person name="Mikhailova N."/>
            <person name="Pati A."/>
            <person name="Liolios K."/>
            <person name="Chen A."/>
            <person name="Palaniappan K."/>
            <person name="Land M."/>
            <person name="Hauser L."/>
            <person name="Chang Y.J."/>
            <person name="Jeffries C.D."/>
            <person name="Rohde M."/>
            <person name="Goker M."/>
            <person name="Bristow J."/>
            <person name="Eisen J.A."/>
            <person name="Markowitz V."/>
            <person name="Hugenholtz P."/>
            <person name="Klenk H.P."/>
            <person name="Kyrpides N.C."/>
        </authorList>
    </citation>
    <scope>NUCLEOTIDE SEQUENCE [LARGE SCALE GENOMIC DNA]</scope>
    <source>
        <strain evidence="3">DSM 45221 / IAM 15411 / JCM 23193 / KCTC 12865</strain>
    </source>
</reference>
<organism evidence="2 3">
    <name type="scientific">Coraliomargarita akajimensis (strain DSM 45221 / IAM 15411 / JCM 23193 / KCTC 12865 / 04OKA010-24)</name>
    <dbReference type="NCBI Taxonomy" id="583355"/>
    <lineage>
        <taxon>Bacteria</taxon>
        <taxon>Pseudomonadati</taxon>
        <taxon>Verrucomicrobiota</taxon>
        <taxon>Opitutia</taxon>
        <taxon>Puniceicoccales</taxon>
        <taxon>Coraliomargaritaceae</taxon>
        <taxon>Coraliomargarita</taxon>
    </lineage>
</organism>
<dbReference type="OrthoDB" id="9802472at2"/>
<accession>D5ENJ6</accession>
<dbReference type="Pfam" id="PF07521">
    <property type="entry name" value="RMMBL"/>
    <property type="match status" value="1"/>
</dbReference>
<feature type="domain" description="Zn-dependent metallo-hydrolase RNA specificity" evidence="1">
    <location>
        <begin position="267"/>
        <end position="311"/>
    </location>
</feature>
<dbReference type="GO" id="GO:0004521">
    <property type="term" value="F:RNA endonuclease activity"/>
    <property type="evidence" value="ECO:0007669"/>
    <property type="project" value="TreeGrafter"/>
</dbReference>
<evidence type="ECO:0000259" key="1">
    <source>
        <dbReference type="Pfam" id="PF07521"/>
    </source>
</evidence>
<protein>
    <submittedName>
        <fullName evidence="2">DNA ligase I, ATP-dependent Dnl1</fullName>
    </submittedName>
</protein>
<dbReference type="HOGENOM" id="CLU_050517_0_0_0"/>
<dbReference type="Gene3D" id="3.60.15.10">
    <property type="entry name" value="Ribonuclease Z/Hydroxyacylglutathione hydrolase-like"/>
    <property type="match status" value="1"/>
</dbReference>
<dbReference type="GO" id="GO:0016874">
    <property type="term" value="F:ligase activity"/>
    <property type="evidence" value="ECO:0007669"/>
    <property type="project" value="UniProtKB-KW"/>
</dbReference>
<evidence type="ECO:0000313" key="3">
    <source>
        <dbReference type="Proteomes" id="UP000000925"/>
    </source>
</evidence>
<dbReference type="PANTHER" id="PTHR11203:SF49">
    <property type="entry name" value="BLL1145 PROTEIN"/>
    <property type="match status" value="1"/>
</dbReference>
<proteinExistence type="predicted"/>
<dbReference type="InterPro" id="IPR011108">
    <property type="entry name" value="RMMBL"/>
</dbReference>
<dbReference type="eggNOG" id="COG1236">
    <property type="taxonomic scope" value="Bacteria"/>
</dbReference>
<sequence>MFKPRYRGGLLIPELSLWMDAARPKPFSVISHAHGDHVARHESFLCTPATLDLIRVRHGERFAQRGSALPFGEWRELRTCRMRFWPAGHVLGSAMVEVESDRHGSLLYTGDFKLAQGLAAEAIQVPEVDVLVMETTFGRPNYRFPSVETVRADLLCFCQQSLGAGMIPVLLAYSLGKAQEVLMLLEGIGVPLMVHRTIEQLNQVYRFHGVDIPDTRPLDFLNMQGCVVLMPPSVLKKLPRENCRVAMVSGWGLDDSARYRYKADEVIPLSDHADYPGLIELVKRVKPQKVYTLHGYDADFASDLRSQGWDAWSLSGRDQLELF</sequence>
<dbReference type="InterPro" id="IPR050698">
    <property type="entry name" value="MBL"/>
</dbReference>
<dbReference type="InterPro" id="IPR036866">
    <property type="entry name" value="RibonucZ/Hydroxyglut_hydro"/>
</dbReference>
<keyword evidence="3" id="KW-1185">Reference proteome</keyword>
<dbReference type="EMBL" id="CP001998">
    <property type="protein sequence ID" value="ADE55472.1"/>
    <property type="molecule type" value="Genomic_DNA"/>
</dbReference>
<dbReference type="AlphaFoldDB" id="D5ENJ6"/>
<dbReference type="STRING" id="583355.Caka_2456"/>
<gene>
    <name evidence="2" type="ordered locus">Caka_2456</name>
</gene>
<dbReference type="Proteomes" id="UP000000925">
    <property type="component" value="Chromosome"/>
</dbReference>
<name>D5ENJ6_CORAD</name>
<evidence type="ECO:0000313" key="2">
    <source>
        <dbReference type="EMBL" id="ADE55472.1"/>
    </source>
</evidence>
<dbReference type="RefSeq" id="WP_013044194.1">
    <property type="nucleotide sequence ID" value="NC_014008.1"/>
</dbReference>
<dbReference type="KEGG" id="caa:Caka_2456"/>
<keyword evidence="2" id="KW-0436">Ligase</keyword>
<dbReference type="PANTHER" id="PTHR11203">
    <property type="entry name" value="CLEAVAGE AND POLYADENYLATION SPECIFICITY FACTOR FAMILY MEMBER"/>
    <property type="match status" value="1"/>
</dbReference>